<dbReference type="Proteomes" id="UP000179807">
    <property type="component" value="Unassembled WGS sequence"/>
</dbReference>
<proteinExistence type="predicted"/>
<accession>A0A1J4KGQ2</accession>
<dbReference type="EMBL" id="MLAK01000613">
    <property type="protein sequence ID" value="OHT10395.1"/>
    <property type="molecule type" value="Genomic_DNA"/>
</dbReference>
<keyword evidence="2" id="KW-1185">Reference proteome</keyword>
<gene>
    <name evidence="1" type="ORF">TRFO_20360</name>
</gene>
<evidence type="ECO:0000313" key="1">
    <source>
        <dbReference type="EMBL" id="OHT10395.1"/>
    </source>
</evidence>
<sequence length="224" mass="26133">MAFKILYFNGEEISRYMMNQPMAKDYEFKGIFCRRKDYQTQKYRYYIYTEDMETMLLAAEKNQDMHPSYLISMNANQLIKMSKFYMGIFKLEKNKNYASYSWHPQVNDSKRVMLILTRHESSSGGNKIFNDEILIPKLGSSPLLLDVGKSIESLIQSTNVLQLSGSSEIMAKPETNENALIHSVKFNGEVCMTFRQTYEDEFSISVLYPLSLYQAFSIFLSYID</sequence>
<organism evidence="1 2">
    <name type="scientific">Tritrichomonas foetus</name>
    <dbReference type="NCBI Taxonomy" id="1144522"/>
    <lineage>
        <taxon>Eukaryota</taxon>
        <taxon>Metamonada</taxon>
        <taxon>Parabasalia</taxon>
        <taxon>Tritrichomonadida</taxon>
        <taxon>Tritrichomonadidae</taxon>
        <taxon>Tritrichomonas</taxon>
    </lineage>
</organism>
<dbReference type="RefSeq" id="XP_068363531.1">
    <property type="nucleotide sequence ID" value="XM_068501350.1"/>
</dbReference>
<dbReference type="Gene3D" id="3.20.90.10">
    <property type="entry name" value="Tubby Protein, Chain A"/>
    <property type="match status" value="1"/>
</dbReference>
<reference evidence="1" key="1">
    <citation type="submission" date="2016-10" db="EMBL/GenBank/DDBJ databases">
        <authorList>
            <person name="Benchimol M."/>
            <person name="Almeida L.G."/>
            <person name="Vasconcelos A.T."/>
            <person name="Perreira-Neves A."/>
            <person name="Rosa I.A."/>
            <person name="Tasca T."/>
            <person name="Bogo M.R."/>
            <person name="de Souza W."/>
        </authorList>
    </citation>
    <scope>NUCLEOTIDE SEQUENCE [LARGE SCALE GENOMIC DNA]</scope>
    <source>
        <strain evidence="1">K</strain>
    </source>
</reference>
<dbReference type="InterPro" id="IPR025659">
    <property type="entry name" value="Tubby-like_C"/>
</dbReference>
<comment type="caution">
    <text evidence="1">The sequence shown here is derived from an EMBL/GenBank/DDBJ whole genome shotgun (WGS) entry which is preliminary data.</text>
</comment>
<dbReference type="GeneID" id="94836054"/>
<dbReference type="VEuPathDB" id="TrichDB:TRFO_20360"/>
<name>A0A1J4KGQ2_9EUKA</name>
<evidence type="ECO:0000313" key="2">
    <source>
        <dbReference type="Proteomes" id="UP000179807"/>
    </source>
</evidence>
<dbReference type="SUPFAM" id="SSF54518">
    <property type="entry name" value="Tubby C-terminal domain-like"/>
    <property type="match status" value="1"/>
</dbReference>
<protein>
    <recommendedName>
        <fullName evidence="3">Tubby C-terminal domain-containing protein</fullName>
    </recommendedName>
</protein>
<dbReference type="AlphaFoldDB" id="A0A1J4KGQ2"/>
<evidence type="ECO:0008006" key="3">
    <source>
        <dbReference type="Google" id="ProtNLM"/>
    </source>
</evidence>